<name>J0W665_RHILT</name>
<dbReference type="CDD" id="cd08513">
    <property type="entry name" value="PBP2_thermophilic_Hb8_like"/>
    <property type="match status" value="1"/>
</dbReference>
<comment type="subcellular location">
    <subcellularLocation>
        <location evidence="1">Periplasm</location>
    </subcellularLocation>
</comment>
<dbReference type="SUPFAM" id="SSF53850">
    <property type="entry name" value="Periplasmic binding protein-like II"/>
    <property type="match status" value="1"/>
</dbReference>
<dbReference type="OrthoDB" id="9803988at2"/>
<gene>
    <name evidence="7" type="ORF">Rleg4DRAFT_2320</name>
</gene>
<proteinExistence type="inferred from homology"/>
<dbReference type="AlphaFoldDB" id="J0W665"/>
<accession>J0W665</accession>
<evidence type="ECO:0000256" key="2">
    <source>
        <dbReference type="ARBA" id="ARBA00005695"/>
    </source>
</evidence>
<keyword evidence="4 5" id="KW-0732">Signal</keyword>
<dbReference type="Proteomes" id="UP000005732">
    <property type="component" value="Unassembled WGS sequence"/>
</dbReference>
<evidence type="ECO:0000256" key="1">
    <source>
        <dbReference type="ARBA" id="ARBA00004418"/>
    </source>
</evidence>
<dbReference type="Pfam" id="PF00496">
    <property type="entry name" value="SBP_bac_5"/>
    <property type="match status" value="1"/>
</dbReference>
<evidence type="ECO:0000256" key="3">
    <source>
        <dbReference type="ARBA" id="ARBA00022448"/>
    </source>
</evidence>
<dbReference type="PIRSF" id="PIRSF002741">
    <property type="entry name" value="MppA"/>
    <property type="match status" value="1"/>
</dbReference>
<evidence type="ECO:0000313" key="7">
    <source>
        <dbReference type="EMBL" id="EJC80683.1"/>
    </source>
</evidence>
<evidence type="ECO:0000259" key="6">
    <source>
        <dbReference type="Pfam" id="PF00496"/>
    </source>
</evidence>
<protein>
    <submittedName>
        <fullName evidence="7">ABC-type dipeptide transport system, periplasmic component</fullName>
    </submittedName>
</protein>
<dbReference type="PANTHER" id="PTHR30290:SF10">
    <property type="entry name" value="PERIPLASMIC OLIGOPEPTIDE-BINDING PROTEIN-RELATED"/>
    <property type="match status" value="1"/>
</dbReference>
<dbReference type="PANTHER" id="PTHR30290">
    <property type="entry name" value="PERIPLASMIC BINDING COMPONENT OF ABC TRANSPORTER"/>
    <property type="match status" value="1"/>
</dbReference>
<evidence type="ECO:0000313" key="8">
    <source>
        <dbReference type="Proteomes" id="UP000005732"/>
    </source>
</evidence>
<feature type="chain" id="PRO_5003741129" evidence="5">
    <location>
        <begin position="39"/>
        <end position="561"/>
    </location>
</feature>
<sequence>MTSNPNTQDIWFHQRRTILKAILIGLAAPLLMSSTALASSCGDHIARIAGILAPDTMNPFATWSSFWPTAFTYDFLVGVDAQRHADRKGFAKEWSVAEDSLTWTFKVWPGMKWSDGKPATARDAAFTYNYLRDSIGKPEELNIGWNNTGGLELVEKIAALDDLTLQIVTKTPTRWPIDNTIMIVPEHIWKDISYADARSTFRNDPPLVGTGPMIIAEFQQGQFARMMPNAYFRTGQPAIAGLVFSFFQSADSIAQGLKSGDLDYGMNLTPAQWNDLSKDDGVVVGQESIEARNYLAFNTASGEGAGSTNALQDQAFRDAIGYAIDQNLIAERAFRGHADPGLGLVMPVSKDYYSDLADIRRHFDLEEAARRLDAAGYKDTNGDGVREDKEGHSFQLELISGTSSGTMETPIAAVQLVAGWLGQIGIPVSVTQLDSGAIQARTALPSQGGGKWDLFIGGIWLSPSAPDLLVLGQKGVRHNRAYWQNATFDELAAEVAKTAQLEKSQQLVEKAVRLIYKEAPYIMLAYPFMLDARRKDCFEGWGTDDLISMWSSFPFDRMKAA</sequence>
<feature type="domain" description="Solute-binding protein family 5" evidence="6">
    <location>
        <begin position="89"/>
        <end position="467"/>
    </location>
</feature>
<dbReference type="Gene3D" id="3.90.76.10">
    <property type="entry name" value="Dipeptide-binding Protein, Domain 1"/>
    <property type="match status" value="1"/>
</dbReference>
<dbReference type="EMBL" id="JH719395">
    <property type="protein sequence ID" value="EJC80683.1"/>
    <property type="molecule type" value="Genomic_DNA"/>
</dbReference>
<dbReference type="GO" id="GO:1904680">
    <property type="term" value="F:peptide transmembrane transporter activity"/>
    <property type="evidence" value="ECO:0007669"/>
    <property type="project" value="TreeGrafter"/>
</dbReference>
<dbReference type="InterPro" id="IPR030678">
    <property type="entry name" value="Peptide/Ni-bd"/>
</dbReference>
<dbReference type="Gene3D" id="3.40.190.10">
    <property type="entry name" value="Periplasmic binding protein-like II"/>
    <property type="match status" value="1"/>
</dbReference>
<dbReference type="InterPro" id="IPR039424">
    <property type="entry name" value="SBP_5"/>
</dbReference>
<dbReference type="GO" id="GO:0015833">
    <property type="term" value="P:peptide transport"/>
    <property type="evidence" value="ECO:0007669"/>
    <property type="project" value="TreeGrafter"/>
</dbReference>
<feature type="signal peptide" evidence="5">
    <location>
        <begin position="1"/>
        <end position="38"/>
    </location>
</feature>
<dbReference type="GO" id="GO:0043190">
    <property type="term" value="C:ATP-binding cassette (ABC) transporter complex"/>
    <property type="evidence" value="ECO:0007669"/>
    <property type="project" value="InterPro"/>
</dbReference>
<organism evidence="7 8">
    <name type="scientific">Rhizobium leguminosarum bv. trifolii WSM2297</name>
    <dbReference type="NCBI Taxonomy" id="754762"/>
    <lineage>
        <taxon>Bacteria</taxon>
        <taxon>Pseudomonadati</taxon>
        <taxon>Pseudomonadota</taxon>
        <taxon>Alphaproteobacteria</taxon>
        <taxon>Hyphomicrobiales</taxon>
        <taxon>Rhizobiaceae</taxon>
        <taxon>Rhizobium/Agrobacterium group</taxon>
        <taxon>Rhizobium</taxon>
    </lineage>
</organism>
<evidence type="ECO:0000256" key="5">
    <source>
        <dbReference type="SAM" id="SignalP"/>
    </source>
</evidence>
<dbReference type="GO" id="GO:0030288">
    <property type="term" value="C:outer membrane-bounded periplasmic space"/>
    <property type="evidence" value="ECO:0007669"/>
    <property type="project" value="UniProtKB-ARBA"/>
</dbReference>
<evidence type="ECO:0000256" key="4">
    <source>
        <dbReference type="ARBA" id="ARBA00022729"/>
    </source>
</evidence>
<reference evidence="7 8" key="1">
    <citation type="submission" date="2012-02" db="EMBL/GenBank/DDBJ databases">
        <title>Improved High-Quality Draft Sequence of Rhizobium leguminosarum bv. trifolii WSM2297.</title>
        <authorList>
            <consortium name="US DOE Joint Genome Institute"/>
            <person name="Lucas S."/>
            <person name="Han J."/>
            <person name="Lapidus A."/>
            <person name="Cheng J.-F."/>
            <person name="Goodwin L."/>
            <person name="Pitluck S."/>
            <person name="Peters L."/>
            <person name="Ovchinnikova G."/>
            <person name="Zhang X."/>
            <person name="Detter J.C."/>
            <person name="Han C."/>
            <person name="Tapia R."/>
            <person name="Land M."/>
            <person name="Hauser L."/>
            <person name="Kyrpides N."/>
            <person name="Ivanova N."/>
            <person name="Pagani I."/>
            <person name="Brau L."/>
            <person name="Yates R."/>
            <person name="O'Hara G."/>
            <person name="Rui T."/>
            <person name="Howieson J."/>
            <person name="Reeve W."/>
            <person name="Woyke T."/>
        </authorList>
    </citation>
    <scope>NUCLEOTIDE SEQUENCE [LARGE SCALE GENOMIC DNA]</scope>
    <source>
        <strain evidence="7 8">WSM2297</strain>
    </source>
</reference>
<dbReference type="Gene3D" id="3.10.105.10">
    <property type="entry name" value="Dipeptide-binding Protein, Domain 3"/>
    <property type="match status" value="1"/>
</dbReference>
<dbReference type="HOGENOM" id="CLU_017028_8_6_5"/>
<dbReference type="InterPro" id="IPR000914">
    <property type="entry name" value="SBP_5_dom"/>
</dbReference>
<keyword evidence="3" id="KW-0813">Transport</keyword>
<comment type="similarity">
    <text evidence="2">Belongs to the bacterial solute-binding protein 5 family.</text>
</comment>
<dbReference type="RefSeq" id="WP_003581409.1">
    <property type="nucleotide sequence ID" value="NZ_JH719395.1"/>
</dbReference>